<name>A0A5C2S8L8_9APHY</name>
<reference evidence="1" key="1">
    <citation type="journal article" date="2018" name="Genome Biol. Evol.">
        <title>Genomics and development of Lentinus tigrinus, a white-rot wood-decaying mushroom with dimorphic fruiting bodies.</title>
        <authorList>
            <person name="Wu B."/>
            <person name="Xu Z."/>
            <person name="Knudson A."/>
            <person name="Carlson A."/>
            <person name="Chen N."/>
            <person name="Kovaka S."/>
            <person name="LaButti K."/>
            <person name="Lipzen A."/>
            <person name="Pennachio C."/>
            <person name="Riley R."/>
            <person name="Schakwitz W."/>
            <person name="Umezawa K."/>
            <person name="Ohm R.A."/>
            <person name="Grigoriev I.V."/>
            <person name="Nagy L.G."/>
            <person name="Gibbons J."/>
            <person name="Hibbett D."/>
        </authorList>
    </citation>
    <scope>NUCLEOTIDE SEQUENCE [LARGE SCALE GENOMIC DNA]</scope>
    <source>
        <strain evidence="1">ALCF2SS1-6</strain>
    </source>
</reference>
<gene>
    <name evidence="1" type="ORF">L227DRAFT_108969</name>
</gene>
<evidence type="ECO:0000313" key="1">
    <source>
        <dbReference type="EMBL" id="RPD60173.1"/>
    </source>
</evidence>
<dbReference type="Proteomes" id="UP000313359">
    <property type="component" value="Unassembled WGS sequence"/>
</dbReference>
<proteinExistence type="predicted"/>
<sequence>MDSSCIQARLHLVASSIDVCPAARTANERAYDHSTPVEYLLEMLPSCHHTRHAMTVPPGSDCLRPFAPLHSGPTHRLLFIGMLQRGRSHADSSVRSSLPPLSSVSHPHPYTTSYDRCSICSVRIGYIAVLGYLRDICLTSLRLSFPLSFLPSI</sequence>
<dbReference type="AlphaFoldDB" id="A0A5C2S8L8"/>
<accession>A0A5C2S8L8</accession>
<keyword evidence="2" id="KW-1185">Reference proteome</keyword>
<evidence type="ECO:0000313" key="2">
    <source>
        <dbReference type="Proteomes" id="UP000313359"/>
    </source>
</evidence>
<protein>
    <submittedName>
        <fullName evidence="1">Uncharacterized protein</fullName>
    </submittedName>
</protein>
<dbReference type="EMBL" id="ML122267">
    <property type="protein sequence ID" value="RPD60173.1"/>
    <property type="molecule type" value="Genomic_DNA"/>
</dbReference>
<organism evidence="1 2">
    <name type="scientific">Lentinus tigrinus ALCF2SS1-6</name>
    <dbReference type="NCBI Taxonomy" id="1328759"/>
    <lineage>
        <taxon>Eukaryota</taxon>
        <taxon>Fungi</taxon>
        <taxon>Dikarya</taxon>
        <taxon>Basidiomycota</taxon>
        <taxon>Agaricomycotina</taxon>
        <taxon>Agaricomycetes</taxon>
        <taxon>Polyporales</taxon>
        <taxon>Polyporaceae</taxon>
        <taxon>Lentinus</taxon>
    </lineage>
</organism>